<dbReference type="PROSITE" id="PS51448">
    <property type="entry name" value="P_TREFOIL_2"/>
    <property type="match status" value="1"/>
</dbReference>
<evidence type="ECO:0000313" key="6">
    <source>
        <dbReference type="Proteomes" id="UP000252519"/>
    </source>
</evidence>
<feature type="domain" description="P-type" evidence="4">
    <location>
        <begin position="25"/>
        <end position="71"/>
    </location>
</feature>
<protein>
    <recommendedName>
        <fullName evidence="4">P-type domain-containing protein</fullName>
    </recommendedName>
</protein>
<dbReference type="SUPFAM" id="SSF57492">
    <property type="entry name" value="Trefoil"/>
    <property type="match status" value="1"/>
</dbReference>
<keyword evidence="3" id="KW-0732">Signal</keyword>
<reference evidence="5 6" key="1">
    <citation type="submission" date="2014-10" db="EMBL/GenBank/DDBJ databases">
        <title>Draft genome of the hookworm Ancylostoma caninum.</title>
        <authorList>
            <person name="Mitreva M."/>
        </authorList>
    </citation>
    <scope>NUCLEOTIDE SEQUENCE [LARGE SCALE GENOMIC DNA]</scope>
    <source>
        <strain evidence="5 6">Baltimore</strain>
    </source>
</reference>
<dbReference type="SMART" id="SM00018">
    <property type="entry name" value="PD"/>
    <property type="match status" value="1"/>
</dbReference>
<proteinExistence type="predicted"/>
<dbReference type="InterPro" id="IPR000519">
    <property type="entry name" value="P_trefoil_dom"/>
</dbReference>
<dbReference type="Gene3D" id="4.10.110.10">
    <property type="entry name" value="Spasmolytic Protein, domain 1"/>
    <property type="match status" value="1"/>
</dbReference>
<organism evidence="5 6">
    <name type="scientific">Ancylostoma caninum</name>
    <name type="common">Dog hookworm</name>
    <dbReference type="NCBI Taxonomy" id="29170"/>
    <lineage>
        <taxon>Eukaryota</taxon>
        <taxon>Metazoa</taxon>
        <taxon>Ecdysozoa</taxon>
        <taxon>Nematoda</taxon>
        <taxon>Chromadorea</taxon>
        <taxon>Rhabditida</taxon>
        <taxon>Rhabditina</taxon>
        <taxon>Rhabditomorpha</taxon>
        <taxon>Strongyloidea</taxon>
        <taxon>Ancylostomatidae</taxon>
        <taxon>Ancylostomatinae</taxon>
        <taxon>Ancylostoma</taxon>
    </lineage>
</organism>
<dbReference type="OrthoDB" id="5839090at2759"/>
<evidence type="ECO:0000256" key="3">
    <source>
        <dbReference type="SAM" id="SignalP"/>
    </source>
</evidence>
<feature type="signal peptide" evidence="3">
    <location>
        <begin position="1"/>
        <end position="33"/>
    </location>
</feature>
<dbReference type="InterPro" id="IPR044913">
    <property type="entry name" value="P_trefoil_dom_sf"/>
</dbReference>
<keyword evidence="1" id="KW-1015">Disulfide bond</keyword>
<feature type="chain" id="PRO_5016603421" description="P-type domain-containing protein" evidence="3">
    <location>
        <begin position="34"/>
        <end position="124"/>
    </location>
</feature>
<dbReference type="AlphaFoldDB" id="A0A368FQH6"/>
<gene>
    <name evidence="5" type="ORF">ANCCAN_19686</name>
</gene>
<evidence type="ECO:0000256" key="1">
    <source>
        <dbReference type="ARBA" id="ARBA00023157"/>
    </source>
</evidence>
<dbReference type="Proteomes" id="UP000252519">
    <property type="component" value="Unassembled WGS sequence"/>
</dbReference>
<dbReference type="STRING" id="29170.A0A368FQH6"/>
<dbReference type="EMBL" id="JOJR01000777">
    <property type="protein sequence ID" value="RCN34474.1"/>
    <property type="molecule type" value="Genomic_DNA"/>
</dbReference>
<comment type="caution">
    <text evidence="2">Lacks conserved residue(s) required for the propagation of feature annotation.</text>
</comment>
<sequence length="124" mass="14134">MGAATGSDLTPFSVIRKQFMRWLFLCCLRLADGVRFDCYPEQGASPERCNERGCTWQATDEKTVPWCFMKNELGYKNVSTEGQVTMLKKKEHSKSPWSRDIEEIHFSSDSYGKTLNVKISRPGG</sequence>
<dbReference type="CDD" id="cd00111">
    <property type="entry name" value="Trefoil"/>
    <property type="match status" value="1"/>
</dbReference>
<keyword evidence="6" id="KW-1185">Reference proteome</keyword>
<evidence type="ECO:0000256" key="2">
    <source>
        <dbReference type="PROSITE-ProRule" id="PRU00779"/>
    </source>
</evidence>
<comment type="caution">
    <text evidence="5">The sequence shown here is derived from an EMBL/GenBank/DDBJ whole genome shotgun (WGS) entry which is preliminary data.</text>
</comment>
<dbReference type="Pfam" id="PF00088">
    <property type="entry name" value="Trefoil"/>
    <property type="match status" value="1"/>
</dbReference>
<name>A0A368FQH6_ANCCA</name>
<accession>A0A368FQH6</accession>
<evidence type="ECO:0000313" key="5">
    <source>
        <dbReference type="EMBL" id="RCN34474.1"/>
    </source>
</evidence>
<evidence type="ECO:0000259" key="4">
    <source>
        <dbReference type="PROSITE" id="PS51448"/>
    </source>
</evidence>